<reference evidence="1" key="1">
    <citation type="journal article" date="2022" name="bioRxiv">
        <title>Sequencing and chromosome-scale assembly of the giantPleurodeles waltlgenome.</title>
        <authorList>
            <person name="Brown T."/>
            <person name="Elewa A."/>
            <person name="Iarovenko S."/>
            <person name="Subramanian E."/>
            <person name="Araus A.J."/>
            <person name="Petzold A."/>
            <person name="Susuki M."/>
            <person name="Suzuki K.-i.T."/>
            <person name="Hayashi T."/>
            <person name="Toyoda A."/>
            <person name="Oliveira C."/>
            <person name="Osipova E."/>
            <person name="Leigh N.D."/>
            <person name="Simon A."/>
            <person name="Yun M.H."/>
        </authorList>
    </citation>
    <scope>NUCLEOTIDE SEQUENCE</scope>
    <source>
        <strain evidence="1">20211129_DDA</strain>
        <tissue evidence="1">Liver</tissue>
    </source>
</reference>
<evidence type="ECO:0000313" key="2">
    <source>
        <dbReference type="Proteomes" id="UP001066276"/>
    </source>
</evidence>
<dbReference type="AlphaFoldDB" id="A0AAV7U6R5"/>
<accession>A0AAV7U6R5</accession>
<proteinExistence type="predicted"/>
<gene>
    <name evidence="1" type="ORF">NDU88_001553</name>
</gene>
<comment type="caution">
    <text evidence="1">The sequence shown here is derived from an EMBL/GenBank/DDBJ whole genome shotgun (WGS) entry which is preliminary data.</text>
</comment>
<dbReference type="EMBL" id="JANPWB010000005">
    <property type="protein sequence ID" value="KAJ1184750.1"/>
    <property type="molecule type" value="Genomic_DNA"/>
</dbReference>
<keyword evidence="2" id="KW-1185">Reference proteome</keyword>
<name>A0AAV7U6R5_PLEWA</name>
<organism evidence="1 2">
    <name type="scientific">Pleurodeles waltl</name>
    <name type="common">Iberian ribbed newt</name>
    <dbReference type="NCBI Taxonomy" id="8319"/>
    <lineage>
        <taxon>Eukaryota</taxon>
        <taxon>Metazoa</taxon>
        <taxon>Chordata</taxon>
        <taxon>Craniata</taxon>
        <taxon>Vertebrata</taxon>
        <taxon>Euteleostomi</taxon>
        <taxon>Amphibia</taxon>
        <taxon>Batrachia</taxon>
        <taxon>Caudata</taxon>
        <taxon>Salamandroidea</taxon>
        <taxon>Salamandridae</taxon>
        <taxon>Pleurodelinae</taxon>
        <taxon>Pleurodeles</taxon>
    </lineage>
</organism>
<sequence>MGSGGCTLHLPRTGRVGLHTPGLGLPPYTGRCMREVVDTLCDMMMDSVQCTIQMCLLDMVKLLQPRGRQFAVVALLLTKKLVAMHWGKRSYPTQTKWLIAVAYCRDVLEDYAEELPMASRSKDIWPLFTNYFFWHQGAAPSPSTP</sequence>
<dbReference type="Proteomes" id="UP001066276">
    <property type="component" value="Chromosome 3_1"/>
</dbReference>
<evidence type="ECO:0000313" key="1">
    <source>
        <dbReference type="EMBL" id="KAJ1184750.1"/>
    </source>
</evidence>
<protein>
    <submittedName>
        <fullName evidence="1">Uncharacterized protein</fullName>
    </submittedName>
</protein>